<dbReference type="FunFam" id="3.30.40.10:FF:000069">
    <property type="entry name" value="E3 ubiquitin-protein ligase RNF115"/>
    <property type="match status" value="1"/>
</dbReference>
<evidence type="ECO:0000259" key="11">
    <source>
        <dbReference type="PROSITE" id="PS50089"/>
    </source>
</evidence>
<protein>
    <recommendedName>
        <fullName evidence="3">RING-type E3 ubiquitin transferase</fullName>
        <ecNumber evidence="3">2.3.2.27</ecNumber>
    </recommendedName>
</protein>
<sequence length="469" mass="51267">MAEAAVEDSSISKFFCHKCSAEIPSVLPDFTCPTCYSGFIEKIDAPPEVEDIGDDMDVENFPTFEQHLAQALDQRLSGDLSRDLVQILSVGHAPGDERRAGIEDRRVVRGRERDTSGPDTRRPGRYGSVMSRTVRNRGPRANRQMAPIENLIQDFIVNLTGVGWGTVTAGRGANGPVYAGSIAGHETKKPMVHHTPGTTAILGDETPLQWQRCQHSCRGILDNEAVCSLLAVERTSCQICMHTDLRWLVLRFDWFSHAKHLWQSGQSRDEFNFIKTARADMAKIFLFFLGNPGDYAWGREGLDAIVTQLLNQMDGTGPPPLARDKIDEIPIVLITLDQVGKSLQCSVCWEDFRAGEPVRKLKCEHFYHEGCIVPWLELHGTCPICRKSMGEEGFDDQSGSGGGGMNSMGSNLAAFFRAANDSASSRASSTSSNSSTSTSSSSAGGSSGSSTTSHSHPSPDFNIMDLEFD</sequence>
<dbReference type="InterPro" id="IPR001841">
    <property type="entry name" value="Znf_RING"/>
</dbReference>
<dbReference type="GO" id="GO:0061630">
    <property type="term" value="F:ubiquitin protein ligase activity"/>
    <property type="evidence" value="ECO:0007669"/>
    <property type="project" value="UniProtKB-EC"/>
</dbReference>
<dbReference type="SMART" id="SM00184">
    <property type="entry name" value="RING"/>
    <property type="match status" value="1"/>
</dbReference>
<accession>A0A7R9FL15</accession>
<reference evidence="12" key="1">
    <citation type="submission" date="2020-11" db="EMBL/GenBank/DDBJ databases">
        <authorList>
            <person name="Tran Van P."/>
        </authorList>
    </citation>
    <scope>NUCLEOTIDE SEQUENCE</scope>
</reference>
<evidence type="ECO:0000256" key="4">
    <source>
        <dbReference type="ARBA" id="ARBA00022679"/>
    </source>
</evidence>
<evidence type="ECO:0000256" key="10">
    <source>
        <dbReference type="SAM" id="MobiDB-lite"/>
    </source>
</evidence>
<dbReference type="Pfam" id="PF13639">
    <property type="entry name" value="zf-RING_2"/>
    <property type="match status" value="1"/>
</dbReference>
<dbReference type="PROSITE" id="PS50089">
    <property type="entry name" value="ZF_RING_2"/>
    <property type="match status" value="1"/>
</dbReference>
<evidence type="ECO:0000256" key="6">
    <source>
        <dbReference type="ARBA" id="ARBA00022771"/>
    </source>
</evidence>
<organism evidence="12">
    <name type="scientific">Timema tahoe</name>
    <dbReference type="NCBI Taxonomy" id="61484"/>
    <lineage>
        <taxon>Eukaryota</taxon>
        <taxon>Metazoa</taxon>
        <taxon>Ecdysozoa</taxon>
        <taxon>Arthropoda</taxon>
        <taxon>Hexapoda</taxon>
        <taxon>Insecta</taxon>
        <taxon>Pterygota</taxon>
        <taxon>Neoptera</taxon>
        <taxon>Polyneoptera</taxon>
        <taxon>Phasmatodea</taxon>
        <taxon>Timematodea</taxon>
        <taxon>Timematoidea</taxon>
        <taxon>Timematidae</taxon>
        <taxon>Timema</taxon>
    </lineage>
</organism>
<dbReference type="EC" id="2.3.2.27" evidence="3"/>
<evidence type="ECO:0000313" key="12">
    <source>
        <dbReference type="EMBL" id="CAD7455526.1"/>
    </source>
</evidence>
<name>A0A7R9FL15_9NEOP</name>
<feature type="region of interest" description="Disordered" evidence="10">
    <location>
        <begin position="96"/>
        <end position="138"/>
    </location>
</feature>
<dbReference type="SUPFAM" id="SSF57850">
    <property type="entry name" value="RING/U-box"/>
    <property type="match status" value="1"/>
</dbReference>
<dbReference type="EMBL" id="OE000943">
    <property type="protein sequence ID" value="CAD7455526.1"/>
    <property type="molecule type" value="Genomic_DNA"/>
</dbReference>
<keyword evidence="6 9" id="KW-0863">Zinc-finger</keyword>
<dbReference type="PANTHER" id="PTHR15710:SF243">
    <property type="entry name" value="E3 UBIQUITIN-PROTEIN LIGASE PRAJA-2 ISOFORM X1"/>
    <property type="match status" value="1"/>
</dbReference>
<dbReference type="AlphaFoldDB" id="A0A7R9FL15"/>
<keyword evidence="5" id="KW-0479">Metal-binding</keyword>
<feature type="domain" description="RING-type" evidence="11">
    <location>
        <begin position="345"/>
        <end position="386"/>
    </location>
</feature>
<dbReference type="Gene3D" id="3.30.40.10">
    <property type="entry name" value="Zinc/RING finger domain, C3HC4 (zinc finger)"/>
    <property type="match status" value="1"/>
</dbReference>
<evidence type="ECO:0000256" key="5">
    <source>
        <dbReference type="ARBA" id="ARBA00022723"/>
    </source>
</evidence>
<dbReference type="GO" id="GO:0008270">
    <property type="term" value="F:zinc ion binding"/>
    <property type="evidence" value="ECO:0007669"/>
    <property type="project" value="UniProtKB-KW"/>
</dbReference>
<evidence type="ECO:0000256" key="7">
    <source>
        <dbReference type="ARBA" id="ARBA00022786"/>
    </source>
</evidence>
<dbReference type="InterPro" id="IPR013083">
    <property type="entry name" value="Znf_RING/FYVE/PHD"/>
</dbReference>
<evidence type="ECO:0000256" key="1">
    <source>
        <dbReference type="ARBA" id="ARBA00000900"/>
    </source>
</evidence>
<comment type="pathway">
    <text evidence="2">Protein modification; protein ubiquitination.</text>
</comment>
<evidence type="ECO:0000256" key="3">
    <source>
        <dbReference type="ARBA" id="ARBA00012483"/>
    </source>
</evidence>
<gene>
    <name evidence="12" type="ORF">TTEB3V08_LOCUS3593</name>
</gene>
<feature type="compositionally biased region" description="Low complexity" evidence="10">
    <location>
        <begin position="424"/>
        <end position="460"/>
    </location>
</feature>
<keyword evidence="7" id="KW-0833">Ubl conjugation pathway</keyword>
<dbReference type="GO" id="GO:0005737">
    <property type="term" value="C:cytoplasm"/>
    <property type="evidence" value="ECO:0007669"/>
    <property type="project" value="TreeGrafter"/>
</dbReference>
<proteinExistence type="predicted"/>
<evidence type="ECO:0000256" key="9">
    <source>
        <dbReference type="PROSITE-ProRule" id="PRU00175"/>
    </source>
</evidence>
<keyword evidence="4" id="KW-0808">Transferase</keyword>
<evidence type="ECO:0000256" key="8">
    <source>
        <dbReference type="ARBA" id="ARBA00022833"/>
    </source>
</evidence>
<keyword evidence="8" id="KW-0862">Zinc</keyword>
<dbReference type="PANTHER" id="PTHR15710">
    <property type="entry name" value="E3 UBIQUITIN-PROTEIN LIGASE PRAJA"/>
    <property type="match status" value="1"/>
</dbReference>
<feature type="compositionally biased region" description="Basic and acidic residues" evidence="10">
    <location>
        <begin position="96"/>
        <end position="122"/>
    </location>
</feature>
<comment type="catalytic activity">
    <reaction evidence="1">
        <text>S-ubiquitinyl-[E2 ubiquitin-conjugating enzyme]-L-cysteine + [acceptor protein]-L-lysine = [E2 ubiquitin-conjugating enzyme]-L-cysteine + N(6)-ubiquitinyl-[acceptor protein]-L-lysine.</text>
        <dbReference type="EC" id="2.3.2.27"/>
    </reaction>
</comment>
<evidence type="ECO:0000256" key="2">
    <source>
        <dbReference type="ARBA" id="ARBA00004906"/>
    </source>
</evidence>
<feature type="region of interest" description="Disordered" evidence="10">
    <location>
        <begin position="424"/>
        <end position="469"/>
    </location>
</feature>
<dbReference type="GO" id="GO:0000209">
    <property type="term" value="P:protein polyubiquitination"/>
    <property type="evidence" value="ECO:0007669"/>
    <property type="project" value="UniProtKB-ARBA"/>
</dbReference>